<proteinExistence type="predicted"/>
<accession>A0ABD2PLP3</accession>
<dbReference type="AlphaFoldDB" id="A0ABD2PLP3"/>
<protein>
    <submittedName>
        <fullName evidence="1">Uncharacterized protein</fullName>
    </submittedName>
</protein>
<comment type="caution">
    <text evidence="1">The sequence shown here is derived from an EMBL/GenBank/DDBJ whole genome shotgun (WGS) entry which is preliminary data.</text>
</comment>
<dbReference type="EMBL" id="JBJKFK010007627">
    <property type="protein sequence ID" value="KAL3307331.1"/>
    <property type="molecule type" value="Genomic_DNA"/>
</dbReference>
<sequence>MQVIRSSLNVNSSISPRLINIKLDDITKSRFKCILRLPDLFSEEVPIFLTSEATVLQSRSTRESISVLVAIQRNITPIVTEARTQGNALEDIEIELDDEEPMFFGSESVM</sequence>
<keyword evidence="2" id="KW-1185">Reference proteome</keyword>
<dbReference type="Proteomes" id="UP001626550">
    <property type="component" value="Unassembled WGS sequence"/>
</dbReference>
<organism evidence="1 2">
    <name type="scientific">Cichlidogyrus casuarinus</name>
    <dbReference type="NCBI Taxonomy" id="1844966"/>
    <lineage>
        <taxon>Eukaryota</taxon>
        <taxon>Metazoa</taxon>
        <taxon>Spiralia</taxon>
        <taxon>Lophotrochozoa</taxon>
        <taxon>Platyhelminthes</taxon>
        <taxon>Monogenea</taxon>
        <taxon>Monopisthocotylea</taxon>
        <taxon>Dactylogyridea</taxon>
        <taxon>Ancyrocephalidae</taxon>
        <taxon>Cichlidogyrus</taxon>
    </lineage>
</organism>
<evidence type="ECO:0000313" key="2">
    <source>
        <dbReference type="Proteomes" id="UP001626550"/>
    </source>
</evidence>
<reference evidence="1 2" key="1">
    <citation type="submission" date="2024-11" db="EMBL/GenBank/DDBJ databases">
        <title>Adaptive evolution of stress response genes in parasites aligns with host niche diversity.</title>
        <authorList>
            <person name="Hahn C."/>
            <person name="Resl P."/>
        </authorList>
    </citation>
    <scope>NUCLEOTIDE SEQUENCE [LARGE SCALE GENOMIC DNA]</scope>
    <source>
        <strain evidence="1">EGGRZ-B1_66</strain>
        <tissue evidence="1">Body</tissue>
    </source>
</reference>
<name>A0ABD2PLP3_9PLAT</name>
<gene>
    <name evidence="1" type="ORF">Ciccas_014159</name>
</gene>
<evidence type="ECO:0000313" key="1">
    <source>
        <dbReference type="EMBL" id="KAL3307331.1"/>
    </source>
</evidence>